<name>A0ABP6REJ2_9MICC</name>
<evidence type="ECO:0000313" key="3">
    <source>
        <dbReference type="Proteomes" id="UP001501736"/>
    </source>
</evidence>
<dbReference type="Proteomes" id="UP001501736">
    <property type="component" value="Unassembled WGS sequence"/>
</dbReference>
<feature type="transmembrane region" description="Helical" evidence="1">
    <location>
        <begin position="35"/>
        <end position="57"/>
    </location>
</feature>
<proteinExistence type="predicted"/>
<accession>A0ABP6REJ2</accession>
<dbReference type="EMBL" id="BAAAYG010000010">
    <property type="protein sequence ID" value="GAA3287296.1"/>
    <property type="molecule type" value="Genomic_DNA"/>
</dbReference>
<keyword evidence="1" id="KW-0472">Membrane</keyword>
<reference evidence="3" key="1">
    <citation type="journal article" date="2019" name="Int. J. Syst. Evol. Microbiol.">
        <title>The Global Catalogue of Microorganisms (GCM) 10K type strain sequencing project: providing services to taxonomists for standard genome sequencing and annotation.</title>
        <authorList>
            <consortium name="The Broad Institute Genomics Platform"/>
            <consortium name="The Broad Institute Genome Sequencing Center for Infectious Disease"/>
            <person name="Wu L."/>
            <person name="Ma J."/>
        </authorList>
    </citation>
    <scope>NUCLEOTIDE SEQUENCE [LARGE SCALE GENOMIC DNA]</scope>
    <source>
        <strain evidence="3">JCM 11483</strain>
    </source>
</reference>
<keyword evidence="3" id="KW-1185">Reference proteome</keyword>
<evidence type="ECO:0000256" key="1">
    <source>
        <dbReference type="SAM" id="Phobius"/>
    </source>
</evidence>
<protein>
    <submittedName>
        <fullName evidence="2">Uncharacterized protein</fullName>
    </submittedName>
</protein>
<evidence type="ECO:0000313" key="2">
    <source>
        <dbReference type="EMBL" id="GAA3287296.1"/>
    </source>
</evidence>
<comment type="caution">
    <text evidence="2">The sequence shown here is derived from an EMBL/GenBank/DDBJ whole genome shotgun (WGS) entry which is preliminary data.</text>
</comment>
<organism evidence="2 3">
    <name type="scientific">Nesterenkonia halobia</name>
    <dbReference type="NCBI Taxonomy" id="37922"/>
    <lineage>
        <taxon>Bacteria</taxon>
        <taxon>Bacillati</taxon>
        <taxon>Actinomycetota</taxon>
        <taxon>Actinomycetes</taxon>
        <taxon>Micrococcales</taxon>
        <taxon>Micrococcaceae</taxon>
        <taxon>Nesterenkonia</taxon>
    </lineage>
</organism>
<sequence length="70" mass="6965">MLLVHAGMMRSAAGGHAAGEMPAGNAEGSPILHEALMLSATVLSGTEVVLAGVGLAVEASRRRRAASRAA</sequence>
<gene>
    <name evidence="2" type="ORF">GCM10020260_23630</name>
</gene>
<keyword evidence="1" id="KW-1133">Transmembrane helix</keyword>
<keyword evidence="1" id="KW-0812">Transmembrane</keyword>